<dbReference type="AlphaFoldDB" id="A0ABD1ZS53"/>
<dbReference type="Proteomes" id="UP001605036">
    <property type="component" value="Unassembled WGS sequence"/>
</dbReference>
<evidence type="ECO:0000313" key="3">
    <source>
        <dbReference type="Proteomes" id="UP001605036"/>
    </source>
</evidence>
<name>A0ABD1ZS53_9MARC</name>
<comment type="caution">
    <text evidence="2">The sequence shown here is derived from an EMBL/GenBank/DDBJ whole genome shotgun (WGS) entry which is preliminary data.</text>
</comment>
<accession>A0ABD1ZS53</accession>
<protein>
    <submittedName>
        <fullName evidence="2">Uncharacterized protein</fullName>
    </submittedName>
</protein>
<sequence length="250" mass="27614">MSRSRSCALGGIAEEKPAAATQRKAHFFSTGLSGVSFSWSFVMRGTLLSASRSSASSRSSLNSSSINSSWSSREYNGSSSVSRSVSLPVSSDSDVSGDSSESPRRSRSWGSKWPFGWRRKRHNRDKCMDQIRKDQTTSLKRLLDRLPFTESGKFLTVYVGVRSDQIVKYVVSRSLVLHPLVQVMLQVSESEPGHALTEGVSIVCDPELFLEVVRAVEGNFDSIRRVDPDEEVVVRTPAADDEFNLESGPR</sequence>
<gene>
    <name evidence="2" type="ORF">R1flu_022406</name>
</gene>
<proteinExistence type="predicted"/>
<feature type="region of interest" description="Disordered" evidence="1">
    <location>
        <begin position="56"/>
        <end position="109"/>
    </location>
</feature>
<evidence type="ECO:0000256" key="1">
    <source>
        <dbReference type="SAM" id="MobiDB-lite"/>
    </source>
</evidence>
<feature type="compositionally biased region" description="Low complexity" evidence="1">
    <location>
        <begin position="56"/>
        <end position="100"/>
    </location>
</feature>
<keyword evidence="3" id="KW-1185">Reference proteome</keyword>
<organism evidence="2 3">
    <name type="scientific">Riccia fluitans</name>
    <dbReference type="NCBI Taxonomy" id="41844"/>
    <lineage>
        <taxon>Eukaryota</taxon>
        <taxon>Viridiplantae</taxon>
        <taxon>Streptophyta</taxon>
        <taxon>Embryophyta</taxon>
        <taxon>Marchantiophyta</taxon>
        <taxon>Marchantiopsida</taxon>
        <taxon>Marchantiidae</taxon>
        <taxon>Marchantiales</taxon>
        <taxon>Ricciaceae</taxon>
        <taxon>Riccia</taxon>
    </lineage>
</organism>
<evidence type="ECO:0000313" key="2">
    <source>
        <dbReference type="EMBL" id="KAL2654278.1"/>
    </source>
</evidence>
<dbReference type="EMBL" id="JBHFFA010000001">
    <property type="protein sequence ID" value="KAL2654278.1"/>
    <property type="molecule type" value="Genomic_DNA"/>
</dbReference>
<reference evidence="2 3" key="1">
    <citation type="submission" date="2024-09" db="EMBL/GenBank/DDBJ databases">
        <title>Chromosome-scale assembly of Riccia fluitans.</title>
        <authorList>
            <person name="Paukszto L."/>
            <person name="Sawicki J."/>
            <person name="Karawczyk K."/>
            <person name="Piernik-Szablinska J."/>
            <person name="Szczecinska M."/>
            <person name="Mazdziarz M."/>
        </authorList>
    </citation>
    <scope>NUCLEOTIDE SEQUENCE [LARGE SCALE GENOMIC DNA]</scope>
    <source>
        <strain evidence="2">Rf_01</strain>
        <tissue evidence="2">Aerial parts of the thallus</tissue>
    </source>
</reference>